<dbReference type="Pfam" id="PF03703">
    <property type="entry name" value="bPH_2"/>
    <property type="match status" value="2"/>
</dbReference>
<dbReference type="PANTHER" id="PTHR34473:SF2">
    <property type="entry name" value="UPF0699 TRANSMEMBRANE PROTEIN YDBT"/>
    <property type="match status" value="1"/>
</dbReference>
<evidence type="ECO:0000313" key="6">
    <source>
        <dbReference type="EMBL" id="RQD91873.1"/>
    </source>
</evidence>
<evidence type="ECO:0000256" key="4">
    <source>
        <dbReference type="SAM" id="Phobius"/>
    </source>
</evidence>
<feature type="transmembrane region" description="Helical" evidence="4">
    <location>
        <begin position="12"/>
        <end position="32"/>
    </location>
</feature>
<feature type="transmembrane region" description="Helical" evidence="4">
    <location>
        <begin position="356"/>
        <end position="374"/>
    </location>
</feature>
<dbReference type="SUPFAM" id="SSF90123">
    <property type="entry name" value="ABC transporter transmembrane region"/>
    <property type="match status" value="1"/>
</dbReference>
<evidence type="ECO:0000256" key="2">
    <source>
        <dbReference type="ARBA" id="ARBA00022989"/>
    </source>
</evidence>
<dbReference type="Proteomes" id="UP000284763">
    <property type="component" value="Unassembled WGS sequence"/>
</dbReference>
<name>A0A3R7XJA6_9EURY</name>
<feature type="transmembrane region" description="Helical" evidence="4">
    <location>
        <begin position="38"/>
        <end position="59"/>
    </location>
</feature>
<evidence type="ECO:0000313" key="7">
    <source>
        <dbReference type="Proteomes" id="UP000284763"/>
    </source>
</evidence>
<proteinExistence type="predicted"/>
<dbReference type="PIRSF" id="PIRSF026631">
    <property type="entry name" value="UCP026631"/>
    <property type="match status" value="1"/>
</dbReference>
<reference evidence="6 7" key="1">
    <citation type="submission" date="2018-08" db="EMBL/GenBank/DDBJ databases">
        <title>The metabolism and importance of syntrophic acetate oxidation coupled to methane or sulfide production in haloalkaline environments.</title>
        <authorList>
            <person name="Timmers P.H.A."/>
            <person name="Vavourakis C.D."/>
            <person name="Sorokin D.Y."/>
            <person name="Sinninghe Damste J.S."/>
            <person name="Muyzer G."/>
            <person name="Stams A.J.M."/>
            <person name="Plugge C.M."/>
        </authorList>
    </citation>
    <scope>NUCLEOTIDE SEQUENCE [LARGE SCALE GENOMIC DNA]</scope>
    <source>
        <strain evidence="6">MSAO_Arc3</strain>
    </source>
</reference>
<sequence>MFNWKRQHPSMILIEALRNLVYSIPPVIIFIISIGENLATLSLTSIFLILFAILVLFLIKATTNWCLYKYSYDKGYFHIKRGLLFKKERSIKKERVQSVNVQTNILKRLLGVASVQVVTAGGGADSELHLIAVTMAETKTIKSYLENGDENKELGIHDSDKTNYKDYNEYRMSFFDLFLAGATSGRFMLLFSIIAALFSQFYPYIPEEIMLYLVDQITPNGSFDIGIIIIILLGLFVLSWIVSTFIYVIQYTNFTVRRFQDDLTISWGIIEQKEFNVNINRVQALVVKEEILRQPLGLSALNIEVAGGASKEQNFVTILFPLLRVNELKQFLNNIIPEYELPSEMTPLPKRSRKRYVIRATLPAIIALIFLGAYNITYLWIGLIITPLAIGLGISRYLNAKTSVINNQLTIRFRNINRYMVFMKKNHIQALELSRNIFQNRSNLFTLKSSVLSSPTGKDFKLKDIENEQGQNLWHWFSR</sequence>
<dbReference type="InterPro" id="IPR005182">
    <property type="entry name" value="YdbS-like_PH"/>
</dbReference>
<dbReference type="AlphaFoldDB" id="A0A3R7XJA6"/>
<accession>A0A3R7XJA6</accession>
<keyword evidence="1 4" id="KW-0812">Transmembrane</keyword>
<dbReference type="PANTHER" id="PTHR34473">
    <property type="entry name" value="UPF0699 TRANSMEMBRANE PROTEIN YDBS"/>
    <property type="match status" value="1"/>
</dbReference>
<protein>
    <recommendedName>
        <fullName evidence="5">YdbS-like PH domain-containing protein</fullName>
    </recommendedName>
</protein>
<organism evidence="6 7">
    <name type="scientific">Methanosalsum natronophilum</name>
    <dbReference type="NCBI Taxonomy" id="768733"/>
    <lineage>
        <taxon>Archaea</taxon>
        <taxon>Methanobacteriati</taxon>
        <taxon>Methanobacteriota</taxon>
        <taxon>Stenosarchaea group</taxon>
        <taxon>Methanomicrobia</taxon>
        <taxon>Methanosarcinales</taxon>
        <taxon>Methanosarcinaceae</taxon>
        <taxon>Methanosalsum</taxon>
    </lineage>
</organism>
<dbReference type="EMBL" id="QZAB01000065">
    <property type="protein sequence ID" value="RQD91873.1"/>
    <property type="molecule type" value="Genomic_DNA"/>
</dbReference>
<feature type="transmembrane region" description="Helical" evidence="4">
    <location>
        <begin position="225"/>
        <end position="249"/>
    </location>
</feature>
<dbReference type="InterPro" id="IPR036640">
    <property type="entry name" value="ABC1_TM_sf"/>
</dbReference>
<dbReference type="GO" id="GO:0005524">
    <property type="term" value="F:ATP binding"/>
    <property type="evidence" value="ECO:0007669"/>
    <property type="project" value="InterPro"/>
</dbReference>
<feature type="transmembrane region" description="Helical" evidence="4">
    <location>
        <begin position="380"/>
        <end position="398"/>
    </location>
</feature>
<dbReference type="InterPro" id="IPR014529">
    <property type="entry name" value="UCP026631"/>
</dbReference>
<keyword evidence="2 4" id="KW-1133">Transmembrane helix</keyword>
<evidence type="ECO:0000259" key="5">
    <source>
        <dbReference type="Pfam" id="PF03703"/>
    </source>
</evidence>
<feature type="domain" description="YdbS-like PH" evidence="5">
    <location>
        <begin position="251"/>
        <end position="335"/>
    </location>
</feature>
<evidence type="ECO:0000256" key="3">
    <source>
        <dbReference type="ARBA" id="ARBA00023136"/>
    </source>
</evidence>
<dbReference type="GO" id="GO:0016020">
    <property type="term" value="C:membrane"/>
    <property type="evidence" value="ECO:0007669"/>
    <property type="project" value="InterPro"/>
</dbReference>
<gene>
    <name evidence="6" type="ORF">D5R95_00890</name>
</gene>
<keyword evidence="3 4" id="KW-0472">Membrane</keyword>
<evidence type="ECO:0000256" key="1">
    <source>
        <dbReference type="ARBA" id="ARBA00022692"/>
    </source>
</evidence>
<feature type="domain" description="YdbS-like PH" evidence="5">
    <location>
        <begin position="69"/>
        <end position="137"/>
    </location>
</feature>
<comment type="caution">
    <text evidence="6">The sequence shown here is derived from an EMBL/GenBank/DDBJ whole genome shotgun (WGS) entry which is preliminary data.</text>
</comment>